<dbReference type="EMBL" id="JBHSDL010000005">
    <property type="protein sequence ID" value="MFC4373277.1"/>
    <property type="molecule type" value="Genomic_DNA"/>
</dbReference>
<dbReference type="PANTHER" id="PTHR46648:SF1">
    <property type="entry name" value="ADENOSINE 5'-MONOPHOSPHORAMIDASE HNT1"/>
    <property type="match status" value="1"/>
</dbReference>
<evidence type="ECO:0000313" key="4">
    <source>
        <dbReference type="Proteomes" id="UP001595844"/>
    </source>
</evidence>
<accession>A0ABV8VEM1</accession>
<gene>
    <name evidence="3" type="ORF">ACFO5K_04110</name>
</gene>
<dbReference type="PANTHER" id="PTHR46648">
    <property type="entry name" value="HIT FAMILY PROTEIN 1"/>
    <property type="match status" value="1"/>
</dbReference>
<keyword evidence="4" id="KW-1185">Reference proteome</keyword>
<dbReference type="InterPro" id="IPR036265">
    <property type="entry name" value="HIT-like_sf"/>
</dbReference>
<reference evidence="4" key="1">
    <citation type="journal article" date="2019" name="Int. J. Syst. Evol. Microbiol.">
        <title>The Global Catalogue of Microorganisms (GCM) 10K type strain sequencing project: providing services to taxonomists for standard genome sequencing and annotation.</title>
        <authorList>
            <consortium name="The Broad Institute Genomics Platform"/>
            <consortium name="The Broad Institute Genome Sequencing Center for Infectious Disease"/>
            <person name="Wu L."/>
            <person name="Ma J."/>
        </authorList>
    </citation>
    <scope>NUCLEOTIDE SEQUENCE [LARGE SCALE GENOMIC DNA]</scope>
    <source>
        <strain evidence="4">IBRC-M 10490</strain>
    </source>
</reference>
<dbReference type="Proteomes" id="UP001595844">
    <property type="component" value="Unassembled WGS sequence"/>
</dbReference>
<organism evidence="3 4">
    <name type="scientific">Nocardia halotolerans</name>
    <dbReference type="NCBI Taxonomy" id="1755878"/>
    <lineage>
        <taxon>Bacteria</taxon>
        <taxon>Bacillati</taxon>
        <taxon>Actinomycetota</taxon>
        <taxon>Actinomycetes</taxon>
        <taxon>Mycobacteriales</taxon>
        <taxon>Nocardiaceae</taxon>
        <taxon>Nocardia</taxon>
    </lineage>
</organism>
<keyword evidence="3" id="KW-0808">Transferase</keyword>
<evidence type="ECO:0000313" key="3">
    <source>
        <dbReference type="EMBL" id="MFC4373277.1"/>
    </source>
</evidence>
<dbReference type="GO" id="GO:0008168">
    <property type="term" value="F:methyltransferase activity"/>
    <property type="evidence" value="ECO:0007669"/>
    <property type="project" value="UniProtKB-KW"/>
</dbReference>
<feature type="domain" description="HIT" evidence="2">
    <location>
        <begin position="6"/>
        <end position="106"/>
    </location>
</feature>
<dbReference type="PRINTS" id="PR00332">
    <property type="entry name" value="HISTRIAD"/>
</dbReference>
<name>A0ABV8VEM1_9NOCA</name>
<dbReference type="PROSITE" id="PS51084">
    <property type="entry name" value="HIT_2"/>
    <property type="match status" value="1"/>
</dbReference>
<evidence type="ECO:0000259" key="2">
    <source>
        <dbReference type="PROSITE" id="PS51084"/>
    </source>
</evidence>
<proteinExistence type="predicted"/>
<evidence type="ECO:0000256" key="1">
    <source>
        <dbReference type="PROSITE-ProRule" id="PRU00464"/>
    </source>
</evidence>
<dbReference type="SUPFAM" id="SSF54197">
    <property type="entry name" value="HIT-like"/>
    <property type="match status" value="1"/>
</dbReference>
<protein>
    <submittedName>
        <fullName evidence="3">HIT family protein</fullName>
        <ecNumber evidence="3">2.1.1.-</ecNumber>
    </submittedName>
</protein>
<dbReference type="Gene3D" id="3.30.428.10">
    <property type="entry name" value="HIT-like"/>
    <property type="match status" value="1"/>
</dbReference>
<dbReference type="RefSeq" id="WP_378555884.1">
    <property type="nucleotide sequence ID" value="NZ_JBHSDL010000005.1"/>
</dbReference>
<dbReference type="GO" id="GO:0032259">
    <property type="term" value="P:methylation"/>
    <property type="evidence" value="ECO:0007669"/>
    <property type="project" value="UniProtKB-KW"/>
</dbReference>
<dbReference type="Pfam" id="PF01230">
    <property type="entry name" value="HIT"/>
    <property type="match status" value="1"/>
</dbReference>
<dbReference type="EC" id="2.1.1.-" evidence="3"/>
<dbReference type="InterPro" id="IPR011146">
    <property type="entry name" value="HIT-like"/>
</dbReference>
<keyword evidence="3" id="KW-0489">Methyltransferase</keyword>
<dbReference type="InterPro" id="IPR001310">
    <property type="entry name" value="Histidine_triad_HIT"/>
</dbReference>
<feature type="short sequence motif" description="Histidine triad motif" evidence="1">
    <location>
        <begin position="91"/>
        <end position="95"/>
    </location>
</feature>
<comment type="caution">
    <text evidence="3">The sequence shown here is derived from an EMBL/GenBank/DDBJ whole genome shotgun (WGS) entry which is preliminary data.</text>
</comment>
<sequence>MADRCPFCAILDDGAPATIVDEWREAIAIIPLNPVTPGHLLVIPRKHVDNATVDPILTGIVMQYAAEIAADTASANIITSIGEAATQTVFHLHVHVVPRRAGDGLHLPWTGQRAT</sequence>